<evidence type="ECO:0000259" key="2">
    <source>
        <dbReference type="Pfam" id="PF00561"/>
    </source>
</evidence>
<dbReference type="PANTHER" id="PTHR42977">
    <property type="entry name" value="HYDROLASE-RELATED"/>
    <property type="match status" value="1"/>
</dbReference>
<accession>A0A2T0AA34</accession>
<dbReference type="InterPro" id="IPR000639">
    <property type="entry name" value="Epox_hydrolase-like"/>
</dbReference>
<comment type="caution">
    <text evidence="3">The sequence shown here is derived from an EMBL/GenBank/DDBJ whole genome shotgun (WGS) entry which is preliminary data.</text>
</comment>
<sequence length="289" mass="32209">MNAVQTKYIDADGLRFFYREAGPVDSPVLLALHGYPSSSFQYRSLLAGLSNKYRVIAPDLPGFGFTVVPEERKYEYTFDNIGKSVQAFVGALGLTRYALYVFDYGAPIGWRLALARPEAVTGIISQNGNAFESGFGEFWGLLRPYWAEPDSKEKRDSIRFLTTFDVTKSQYTTGEARPERIPPETYHLDQALLDRPGNAEIQLDLFLDYRHNVAAYPAVHAYFKKHQPPLLAVWGAGDELFIPAGAEAFKEVLPDAKVVLIEGAGHFALENHSVEVIKHVREFLGGLSG</sequence>
<organism evidence="3 4">
    <name type="scientific">Rhodotorula toruloides</name>
    <name type="common">Yeast</name>
    <name type="synonym">Rhodosporidium toruloides</name>
    <dbReference type="NCBI Taxonomy" id="5286"/>
    <lineage>
        <taxon>Eukaryota</taxon>
        <taxon>Fungi</taxon>
        <taxon>Dikarya</taxon>
        <taxon>Basidiomycota</taxon>
        <taxon>Pucciniomycotina</taxon>
        <taxon>Microbotryomycetes</taxon>
        <taxon>Sporidiobolales</taxon>
        <taxon>Sporidiobolaceae</taxon>
        <taxon>Rhodotorula</taxon>
    </lineage>
</organism>
<protein>
    <submittedName>
        <fullName evidence="3">Alpha/beta hydrolase fold protein</fullName>
    </submittedName>
</protein>
<dbReference type="PANTHER" id="PTHR42977:SF3">
    <property type="entry name" value="AB HYDROLASE-1 DOMAIN-CONTAINING PROTEIN"/>
    <property type="match status" value="1"/>
</dbReference>
<gene>
    <name evidence="3" type="ORF">AAT19DRAFT_13881</name>
</gene>
<feature type="domain" description="AB hydrolase-1" evidence="2">
    <location>
        <begin position="27"/>
        <end position="272"/>
    </location>
</feature>
<reference evidence="3 4" key="1">
    <citation type="journal article" date="2018" name="Elife">
        <title>Functional genomics of lipid metabolism in the oleaginous yeast Rhodosporidium toruloides.</title>
        <authorList>
            <person name="Coradetti S.T."/>
            <person name="Pinel D."/>
            <person name="Geiselman G."/>
            <person name="Ito M."/>
            <person name="Mondo S."/>
            <person name="Reilly M.C."/>
            <person name="Cheng Y.F."/>
            <person name="Bauer S."/>
            <person name="Grigoriev I."/>
            <person name="Gladden J.M."/>
            <person name="Simmons B.A."/>
            <person name="Brem R."/>
            <person name="Arkin A.P."/>
            <person name="Skerker J.M."/>
        </authorList>
    </citation>
    <scope>NUCLEOTIDE SEQUENCE [LARGE SCALE GENOMIC DNA]</scope>
    <source>
        <strain evidence="3 4">NBRC 0880</strain>
    </source>
</reference>
<keyword evidence="1 3" id="KW-0378">Hydrolase</keyword>
<evidence type="ECO:0000313" key="4">
    <source>
        <dbReference type="Proteomes" id="UP000239560"/>
    </source>
</evidence>
<dbReference type="Gene3D" id="3.40.50.1820">
    <property type="entry name" value="alpha/beta hydrolase"/>
    <property type="match status" value="1"/>
</dbReference>
<dbReference type="OrthoDB" id="6431331at2759"/>
<dbReference type="InterPro" id="IPR000073">
    <property type="entry name" value="AB_hydrolase_1"/>
</dbReference>
<dbReference type="InterPro" id="IPR029058">
    <property type="entry name" value="AB_hydrolase_fold"/>
</dbReference>
<proteinExistence type="predicted"/>
<dbReference type="PRINTS" id="PR00412">
    <property type="entry name" value="EPOXHYDRLASE"/>
</dbReference>
<dbReference type="InterPro" id="IPR051340">
    <property type="entry name" value="Haloalkane_dehalogenase"/>
</dbReference>
<evidence type="ECO:0000313" key="3">
    <source>
        <dbReference type="EMBL" id="PRQ74859.1"/>
    </source>
</evidence>
<evidence type="ECO:0000256" key="1">
    <source>
        <dbReference type="ARBA" id="ARBA00022801"/>
    </source>
</evidence>
<dbReference type="Proteomes" id="UP000239560">
    <property type="component" value="Unassembled WGS sequence"/>
</dbReference>
<name>A0A2T0AA34_RHOTO</name>
<dbReference type="EMBL" id="LCTV02000005">
    <property type="protein sequence ID" value="PRQ74859.1"/>
    <property type="molecule type" value="Genomic_DNA"/>
</dbReference>
<dbReference type="Pfam" id="PF00561">
    <property type="entry name" value="Abhydrolase_1"/>
    <property type="match status" value="1"/>
</dbReference>
<dbReference type="GO" id="GO:0004301">
    <property type="term" value="F:epoxide hydrolase activity"/>
    <property type="evidence" value="ECO:0007669"/>
    <property type="project" value="TreeGrafter"/>
</dbReference>
<dbReference type="AlphaFoldDB" id="A0A2T0AA34"/>
<dbReference type="SUPFAM" id="SSF53474">
    <property type="entry name" value="alpha/beta-Hydrolases"/>
    <property type="match status" value="1"/>
</dbReference>